<evidence type="ECO:0000313" key="2">
    <source>
        <dbReference type="Proteomes" id="UP001178461"/>
    </source>
</evidence>
<dbReference type="PANTHER" id="PTHR11373">
    <property type="entry name" value="DEOXYNUCLEOSIDE TRIPHOSPHATE TRIPHOSPHOHYDROLASE"/>
    <property type="match status" value="1"/>
</dbReference>
<dbReference type="GO" id="GO:0005634">
    <property type="term" value="C:nucleus"/>
    <property type="evidence" value="ECO:0007669"/>
    <property type="project" value="TreeGrafter"/>
</dbReference>
<dbReference type="GO" id="GO:0045088">
    <property type="term" value="P:regulation of innate immune response"/>
    <property type="evidence" value="ECO:0007669"/>
    <property type="project" value="TreeGrafter"/>
</dbReference>
<dbReference type="Proteomes" id="UP001178461">
    <property type="component" value="Unassembled WGS sequence"/>
</dbReference>
<reference evidence="1" key="1">
    <citation type="submission" date="2022-12" db="EMBL/GenBank/DDBJ databases">
        <authorList>
            <person name="Alioto T."/>
            <person name="Alioto T."/>
            <person name="Gomez Garrido J."/>
        </authorList>
    </citation>
    <scope>NUCLEOTIDE SEQUENCE</scope>
</reference>
<dbReference type="FunFam" id="3.30.70.2760:FF:000002">
    <property type="entry name" value="SAM and HD domain-containing deoxynucleoside triphosphate triphosphohydrolase 1"/>
    <property type="match status" value="1"/>
</dbReference>
<proteinExistence type="predicted"/>
<dbReference type="PANTHER" id="PTHR11373:SF4">
    <property type="entry name" value="DEOXYNUCLEOSIDE TRIPHOSPHATE TRIPHOSPHOHYDROLASE SAMHD1"/>
    <property type="match status" value="1"/>
</dbReference>
<protein>
    <submittedName>
        <fullName evidence="1">HD domain-containing protein</fullName>
    </submittedName>
</protein>
<dbReference type="GO" id="GO:0051607">
    <property type="term" value="P:defense response to virus"/>
    <property type="evidence" value="ECO:0007669"/>
    <property type="project" value="TreeGrafter"/>
</dbReference>
<sequence length="110" mass="12884">MAEEIAKSQPSTLYHKPGLKPEDFIVDVINMDYGMKKKNPVNNVCFYCKSDLNKAFRISKEQVSKLLPEQFEEQQIRVYCKAADEETISDAREYFDQWREGLTKSQVRKV</sequence>
<dbReference type="InterPro" id="IPR050135">
    <property type="entry name" value="dGTPase-like"/>
</dbReference>
<name>A0AA35QQ47_9SAUR</name>
<evidence type="ECO:0000313" key="1">
    <source>
        <dbReference type="EMBL" id="CAI7935066.1"/>
    </source>
</evidence>
<dbReference type="GO" id="GO:0006203">
    <property type="term" value="P:dGTP catabolic process"/>
    <property type="evidence" value="ECO:0007669"/>
    <property type="project" value="TreeGrafter"/>
</dbReference>
<dbReference type="Gene3D" id="3.30.70.2760">
    <property type="match status" value="1"/>
</dbReference>
<gene>
    <name evidence="1" type="ORF">PODLI_1B002302</name>
</gene>
<dbReference type="SUPFAM" id="SSF109604">
    <property type="entry name" value="HD-domain/PDEase-like"/>
    <property type="match status" value="1"/>
</dbReference>
<accession>A0AA35QQ47</accession>
<dbReference type="AlphaFoldDB" id="A0AA35QQ47"/>
<dbReference type="EMBL" id="CANTUW010000043">
    <property type="protein sequence ID" value="CAI7935066.1"/>
    <property type="molecule type" value="Genomic_DNA"/>
</dbReference>
<keyword evidence="2" id="KW-1185">Reference proteome</keyword>
<organism evidence="1 2">
    <name type="scientific">Podarcis lilfordi</name>
    <name type="common">Lilford's wall lizard</name>
    <dbReference type="NCBI Taxonomy" id="74358"/>
    <lineage>
        <taxon>Eukaryota</taxon>
        <taxon>Metazoa</taxon>
        <taxon>Chordata</taxon>
        <taxon>Craniata</taxon>
        <taxon>Vertebrata</taxon>
        <taxon>Euteleostomi</taxon>
        <taxon>Lepidosauria</taxon>
        <taxon>Squamata</taxon>
        <taxon>Bifurcata</taxon>
        <taxon>Unidentata</taxon>
        <taxon>Episquamata</taxon>
        <taxon>Laterata</taxon>
        <taxon>Lacertibaenia</taxon>
        <taxon>Lacertidae</taxon>
        <taxon>Podarcis</taxon>
    </lineage>
</organism>
<dbReference type="GO" id="GO:0008832">
    <property type="term" value="F:dGTPase activity"/>
    <property type="evidence" value="ECO:0007669"/>
    <property type="project" value="TreeGrafter"/>
</dbReference>
<comment type="caution">
    <text evidence="1">The sequence shown here is derived from an EMBL/GenBank/DDBJ whole genome shotgun (WGS) entry which is preliminary data.</text>
</comment>